<protein>
    <submittedName>
        <fullName evidence="1">Uncharacterized protein</fullName>
    </submittedName>
</protein>
<keyword evidence="2" id="KW-1185">Reference proteome</keyword>
<evidence type="ECO:0000313" key="2">
    <source>
        <dbReference type="Proteomes" id="UP000502508"/>
    </source>
</evidence>
<name>A0A6F8XX28_9ACTN</name>
<reference evidence="1 2" key="2">
    <citation type="submission" date="2020-03" db="EMBL/GenBank/DDBJ databases">
        <authorList>
            <person name="Ichikawa N."/>
            <person name="Kimura A."/>
            <person name="Kitahashi Y."/>
            <person name="Uohara A."/>
        </authorList>
    </citation>
    <scope>NUCLEOTIDE SEQUENCE [LARGE SCALE GENOMIC DNA]</scope>
    <source>
        <strain evidence="1 2">NBRC 107702</strain>
    </source>
</reference>
<dbReference type="Proteomes" id="UP000502508">
    <property type="component" value="Chromosome"/>
</dbReference>
<dbReference type="KEGG" id="pfla:Pflav_047730"/>
<evidence type="ECO:0000313" key="1">
    <source>
        <dbReference type="EMBL" id="BCB78363.1"/>
    </source>
</evidence>
<dbReference type="EMBL" id="AP022870">
    <property type="protein sequence ID" value="BCB78363.1"/>
    <property type="molecule type" value="Genomic_DNA"/>
</dbReference>
<reference evidence="1 2" key="1">
    <citation type="submission" date="2020-03" db="EMBL/GenBank/DDBJ databases">
        <title>Whole genome shotgun sequence of Phytohabitans flavus NBRC 107702.</title>
        <authorList>
            <person name="Komaki H."/>
            <person name="Tamura T."/>
        </authorList>
    </citation>
    <scope>NUCLEOTIDE SEQUENCE [LARGE SCALE GENOMIC DNA]</scope>
    <source>
        <strain evidence="1 2">NBRC 107702</strain>
    </source>
</reference>
<sequence>MSGVVRTFLPWYRAGFAAALTERPVAGAARAAVPATVRLRGEPALGSLEVPVSVAGPGDVIGLDAREVLRTEPFDGCPDFEPSYFPYVELASPDLPWRFTPFPPQGQALPDPEHPGTPRQQRRLQPWLALVVVPASRATLRAAAGDGLPVLRCPAAELPTPEQLWAWAHVQVTHDPAEPVEAAAGDPARTLSRLVCPRRLEAGVRYLACLTPTFAAGRVAGVGGDAGADPLAPAWGGTGSVELPVYYSWSFQTGAEGSFEALVRRLRPRPAPASLAGREIGVGAPGWGAAADDPDATTLMQGALRPIGTAEPPAGDGGLAGSLRTAVSRSGSGVELRPPLYGQDYQGGIAALAPDSAGWLTELNTDPRRRTAAGLASWAVAVHQEELADRAWRQLRDAGLGAPGRADPELADLVTGAVAGRHGGGAALTRAELAGVAASARAAAAAAPERLFAPRFDEPAYTLLRAVAEEWLLPAAGDLPDDTVLLVRTNTAFVESFLVGLNHALARELVWRRFPLDQTATFFSRFWAGGSDLTAVPPIASWDADDELGGHGSGADHLVLLVKGALLRRFPTAALYLSRARGDGGEERLMPYLSGAIGTGSTFLGFALTPEQAAIPGQAWHVVVEEAAAHARFGCDDPPPEGPAPLHHWSDLDWSHPHLAGQLHMPVPGPLAGLARTLAPGAASAVWALDSANVAVIVQQPAFRVRLPIALWLEPQLSSTAQD</sequence>
<organism evidence="1 2">
    <name type="scientific">Phytohabitans flavus</name>
    <dbReference type="NCBI Taxonomy" id="1076124"/>
    <lineage>
        <taxon>Bacteria</taxon>
        <taxon>Bacillati</taxon>
        <taxon>Actinomycetota</taxon>
        <taxon>Actinomycetes</taxon>
        <taxon>Micromonosporales</taxon>
        <taxon>Micromonosporaceae</taxon>
    </lineage>
</organism>
<dbReference type="RefSeq" id="WP_173037970.1">
    <property type="nucleotide sequence ID" value="NZ_AP022870.1"/>
</dbReference>
<accession>A0A6F8XX28</accession>
<dbReference type="AlphaFoldDB" id="A0A6F8XX28"/>
<gene>
    <name evidence="1" type="ORF">Pflav_047730</name>
</gene>
<proteinExistence type="predicted"/>